<dbReference type="InterPro" id="IPR032466">
    <property type="entry name" value="Metal_Hydrolase"/>
</dbReference>
<feature type="binding site" evidence="7">
    <location>
        <begin position="219"/>
        <end position="220"/>
    </location>
    <ligand>
        <name>substrate</name>
    </ligand>
</feature>
<dbReference type="KEGG" id="lamb:KBB96_14740"/>
<dbReference type="Gene3D" id="3.20.20.140">
    <property type="entry name" value="Metal-dependent hydrolases"/>
    <property type="match status" value="1"/>
</dbReference>
<organism evidence="10 11">
    <name type="scientific">Luteolibacter ambystomatis</name>
    <dbReference type="NCBI Taxonomy" id="2824561"/>
    <lineage>
        <taxon>Bacteria</taxon>
        <taxon>Pseudomonadati</taxon>
        <taxon>Verrucomicrobiota</taxon>
        <taxon>Verrucomicrobiia</taxon>
        <taxon>Verrucomicrobiales</taxon>
        <taxon>Verrucomicrobiaceae</taxon>
        <taxon>Luteolibacter</taxon>
    </lineage>
</organism>
<dbReference type="InterPro" id="IPR011059">
    <property type="entry name" value="Metal-dep_hydrolase_composite"/>
</dbReference>
<dbReference type="Proteomes" id="UP000676169">
    <property type="component" value="Chromosome"/>
</dbReference>
<feature type="binding site" evidence="8">
    <location>
        <position position="216"/>
    </location>
    <ligand>
        <name>Zn(2+)</name>
        <dbReference type="ChEBI" id="CHEBI:29105"/>
    </ligand>
</feature>
<keyword evidence="11" id="KW-1185">Reference proteome</keyword>
<dbReference type="SUPFAM" id="SSF51338">
    <property type="entry name" value="Composite domain of metallo-dependent hydrolases"/>
    <property type="match status" value="1"/>
</dbReference>
<dbReference type="SUPFAM" id="SSF51556">
    <property type="entry name" value="Metallo-dependent hydrolases"/>
    <property type="match status" value="1"/>
</dbReference>
<dbReference type="EC" id="3.5.1.25" evidence="10"/>
<feature type="domain" description="Amidohydrolase-related" evidence="9">
    <location>
        <begin position="54"/>
        <end position="378"/>
    </location>
</feature>
<evidence type="ECO:0000259" key="9">
    <source>
        <dbReference type="Pfam" id="PF01979"/>
    </source>
</evidence>
<proteinExistence type="inferred from homology"/>
<feature type="active site" description="Proton donor/acceptor" evidence="6">
    <location>
        <position position="274"/>
    </location>
</feature>
<evidence type="ECO:0000256" key="1">
    <source>
        <dbReference type="ARBA" id="ARBA00010716"/>
    </source>
</evidence>
<dbReference type="PIRSF" id="PIRSF038994">
    <property type="entry name" value="NagA"/>
    <property type="match status" value="1"/>
</dbReference>
<evidence type="ECO:0000256" key="6">
    <source>
        <dbReference type="PIRSR" id="PIRSR038994-1"/>
    </source>
</evidence>
<feature type="binding site" evidence="8">
    <location>
        <position position="195"/>
    </location>
    <ligand>
        <name>Zn(2+)</name>
        <dbReference type="ChEBI" id="CHEBI:29105"/>
    </ligand>
</feature>
<dbReference type="AlphaFoldDB" id="A0A975G7C7"/>
<evidence type="ECO:0000256" key="8">
    <source>
        <dbReference type="PIRSR" id="PIRSR038994-3"/>
    </source>
</evidence>
<evidence type="ECO:0000313" key="11">
    <source>
        <dbReference type="Proteomes" id="UP000676169"/>
    </source>
</evidence>
<feature type="binding site" evidence="7">
    <location>
        <position position="142"/>
    </location>
    <ligand>
        <name>substrate</name>
    </ligand>
</feature>
<dbReference type="NCBIfam" id="TIGR00221">
    <property type="entry name" value="nagA"/>
    <property type="match status" value="1"/>
</dbReference>
<gene>
    <name evidence="10" type="primary">nagA</name>
    <name evidence="10" type="ORF">KBB96_14740</name>
</gene>
<dbReference type="GO" id="GO:0046872">
    <property type="term" value="F:metal ion binding"/>
    <property type="evidence" value="ECO:0007669"/>
    <property type="project" value="UniProtKB-KW"/>
</dbReference>
<feature type="binding site" evidence="7">
    <location>
        <position position="227"/>
    </location>
    <ligand>
        <name>substrate</name>
    </ligand>
</feature>
<dbReference type="PANTHER" id="PTHR11113:SF14">
    <property type="entry name" value="N-ACETYLGLUCOSAMINE-6-PHOSPHATE DEACETYLASE"/>
    <property type="match status" value="1"/>
</dbReference>
<feature type="binding site" evidence="7">
    <location>
        <position position="251"/>
    </location>
    <ligand>
        <name>substrate</name>
    </ligand>
</feature>
<evidence type="ECO:0000256" key="4">
    <source>
        <dbReference type="ARBA" id="ARBA00023277"/>
    </source>
</evidence>
<sequence length="383" mass="40957">MKKTLIKNARIVSPDQEIGNGALLLENGRIAAVFEAGAALPEAEVVIDAGGRTAMPGFFDIHCHGADGHDVCDNTLEAVRHIAKKKLQEGVTTWLPTTLTQPQDKLEEIAGKIAEYMANPEFTRAPGVHVEGPFINKEKAGAQNPEYVRLPNFAELKAFHDIAPALIVSLAPEMPGALEVIREARAIGITSSAAHTSATAAHLRDAKAAGLTHLTHFGNAMTPLHHREIGAVGTGLMDDSIKIELICDTVHLAPDMLKLIFKLVPIDRILMITDSMAASWIGNGECMLGGLEVVVENDVARLKHGGALAGSALLYNVGLRNVAELTGLPLTEIVKTTSWNQAQSLGLEGFGKLESGFHADIVLLDSDFNIWKTLVGGEERFSA</sequence>
<dbReference type="PANTHER" id="PTHR11113">
    <property type="entry name" value="N-ACETYLGLUCOSAMINE-6-PHOSPHATE DEACETYLASE"/>
    <property type="match status" value="1"/>
</dbReference>
<dbReference type="EMBL" id="CP073100">
    <property type="protein sequence ID" value="QUE50120.1"/>
    <property type="molecule type" value="Genomic_DNA"/>
</dbReference>
<keyword evidence="2 8" id="KW-0479">Metal-binding</keyword>
<comment type="similarity">
    <text evidence="1 5">Belongs to the metallo-dependent hydrolases superfamily. NagA family.</text>
</comment>
<accession>A0A975G7C7</accession>
<comment type="cofactor">
    <cofactor evidence="8">
        <name>a divalent metal cation</name>
        <dbReference type="ChEBI" id="CHEBI:60240"/>
    </cofactor>
    <text evidence="8">Binds 1 divalent metal cation per subunit.</text>
</comment>
<evidence type="ECO:0000256" key="3">
    <source>
        <dbReference type="ARBA" id="ARBA00022801"/>
    </source>
</evidence>
<dbReference type="Gene3D" id="2.30.40.10">
    <property type="entry name" value="Urease, subunit C, domain 1"/>
    <property type="match status" value="1"/>
</dbReference>
<keyword evidence="3 5" id="KW-0378">Hydrolase</keyword>
<evidence type="ECO:0000313" key="10">
    <source>
        <dbReference type="EMBL" id="QUE50120.1"/>
    </source>
</evidence>
<dbReference type="CDD" id="cd00854">
    <property type="entry name" value="NagA"/>
    <property type="match status" value="1"/>
</dbReference>
<evidence type="ECO:0000256" key="2">
    <source>
        <dbReference type="ARBA" id="ARBA00022723"/>
    </source>
</evidence>
<feature type="binding site" evidence="7">
    <location>
        <begin position="308"/>
        <end position="310"/>
    </location>
    <ligand>
        <name>substrate</name>
    </ligand>
</feature>
<protein>
    <submittedName>
        <fullName evidence="10">N-acetylglucosamine-6-phosphate deacetylase</fullName>
        <ecNumber evidence="10">3.5.1.25</ecNumber>
    </submittedName>
</protein>
<keyword evidence="4 5" id="KW-0119">Carbohydrate metabolism</keyword>
<dbReference type="GO" id="GO:0008448">
    <property type="term" value="F:N-acetylglucosamine-6-phosphate deacetylase activity"/>
    <property type="evidence" value="ECO:0007669"/>
    <property type="project" value="UniProtKB-EC"/>
</dbReference>
<dbReference type="GO" id="GO:0006046">
    <property type="term" value="P:N-acetylglucosamine catabolic process"/>
    <property type="evidence" value="ECO:0007669"/>
    <property type="project" value="TreeGrafter"/>
</dbReference>
<dbReference type="RefSeq" id="WP_211630209.1">
    <property type="nucleotide sequence ID" value="NZ_CP073100.1"/>
</dbReference>
<name>A0A975G7C7_9BACT</name>
<dbReference type="Pfam" id="PF01979">
    <property type="entry name" value="Amidohydro_1"/>
    <property type="match status" value="1"/>
</dbReference>
<evidence type="ECO:0000256" key="7">
    <source>
        <dbReference type="PIRSR" id="PIRSR038994-2"/>
    </source>
</evidence>
<reference evidence="10" key="1">
    <citation type="submission" date="2021-04" db="EMBL/GenBank/DDBJ databases">
        <title>Luteolibacter sp. 32A isolated from the skin of an Anderson's salamander (Ambystoma andersonii).</title>
        <authorList>
            <person name="Spergser J."/>
            <person name="Busse H.-J."/>
        </authorList>
    </citation>
    <scope>NUCLEOTIDE SEQUENCE</scope>
    <source>
        <strain evidence="10">32A</strain>
    </source>
</reference>
<dbReference type="InterPro" id="IPR003764">
    <property type="entry name" value="GlcNAc_6-P_deAcase"/>
</dbReference>
<dbReference type="InterPro" id="IPR006680">
    <property type="entry name" value="Amidohydro-rel"/>
</dbReference>
<feature type="binding site" evidence="8">
    <location>
        <position position="131"/>
    </location>
    <ligand>
        <name>Zn(2+)</name>
        <dbReference type="ChEBI" id="CHEBI:29105"/>
    </ligand>
</feature>
<evidence type="ECO:0000256" key="5">
    <source>
        <dbReference type="PIRNR" id="PIRNR038994"/>
    </source>
</evidence>